<evidence type="ECO:0000256" key="4">
    <source>
        <dbReference type="ARBA" id="ARBA00022691"/>
    </source>
</evidence>
<dbReference type="Gene3D" id="3.40.50.150">
    <property type="entry name" value="Vaccinia Virus protein VP39"/>
    <property type="match status" value="1"/>
</dbReference>
<dbReference type="InterPro" id="IPR002052">
    <property type="entry name" value="DNA_methylase_N6_adenine_CS"/>
</dbReference>
<keyword evidence="2 7" id="KW-0489">Methyltransferase</keyword>
<feature type="region of interest" description="Disordered" evidence="5">
    <location>
        <begin position="480"/>
        <end position="499"/>
    </location>
</feature>
<gene>
    <name evidence="7" type="ORF">HLA91_10940</name>
</gene>
<dbReference type="GO" id="GO:0032259">
    <property type="term" value="P:methylation"/>
    <property type="evidence" value="ECO:0007669"/>
    <property type="project" value="UniProtKB-KW"/>
</dbReference>
<dbReference type="GO" id="GO:0008170">
    <property type="term" value="F:N-methyltransferase activity"/>
    <property type="evidence" value="ECO:0007669"/>
    <property type="project" value="InterPro"/>
</dbReference>
<organism evidence="7 8">
    <name type="scientific">Brevibacterium luteolum</name>
    <dbReference type="NCBI Taxonomy" id="199591"/>
    <lineage>
        <taxon>Bacteria</taxon>
        <taxon>Bacillati</taxon>
        <taxon>Actinomycetota</taxon>
        <taxon>Actinomycetes</taxon>
        <taxon>Micrococcales</taxon>
        <taxon>Brevibacteriaceae</taxon>
        <taxon>Brevibacterium</taxon>
    </lineage>
</organism>
<dbReference type="InterPro" id="IPR002941">
    <property type="entry name" value="DNA_methylase_N4/N6"/>
</dbReference>
<dbReference type="PRINTS" id="PR00506">
    <property type="entry name" value="D21N6MTFRASE"/>
</dbReference>
<proteinExistence type="inferred from homology"/>
<feature type="domain" description="DNA methylase N-4/N-6" evidence="6">
    <location>
        <begin position="110"/>
        <end position="387"/>
    </location>
</feature>
<comment type="similarity">
    <text evidence="1">Belongs to the N(4)/N(6)-methyltransferase family.</text>
</comment>
<evidence type="ECO:0000259" key="6">
    <source>
        <dbReference type="Pfam" id="PF01555"/>
    </source>
</evidence>
<dbReference type="AlphaFoldDB" id="A0A849AST2"/>
<evidence type="ECO:0000313" key="8">
    <source>
        <dbReference type="Proteomes" id="UP000549517"/>
    </source>
</evidence>
<evidence type="ECO:0000313" key="7">
    <source>
        <dbReference type="EMBL" id="NNG79879.1"/>
    </source>
</evidence>
<sequence>MAGARPHPDSRMHPALSPSDARRLIMSEMTDVELTPIGRPQLLWPLREQAAAEVHSQAGARLTGWKVPGASETAMEPEVETRVGADANLLIEGDNLPALKLLQPTLAGRVKVVYIDPPYNTGSSLSYADRARADASVTSRDAWLAMMYPRLVHARALMRADGVIFVSIDDRESAAVQLLCHEIFGEENFLGTLVHQRAKGGGNAKFFVRGHDYVHVWAKDAAQASGFTTEKRPPAKYERIDGQLMLVEDDVLRVSFGKYTRGTERRLMYEDIVAVRGQAKKDEVDAGIAAGHYQLRPWGEGKHAVVRLTPAHLASSKMYSIIRALGETGRQDLIDLGLGGIFAYPKPVELLTALIASQTMFDPEAIVLDFFAGSGTTAQAVIELNRRDGGSRRFVLIQQPEPIRAAGGARVGAHADAEAVAQFPTISAFMAERVKRASGDFIAVTVTAGEAEGRAESEADAAGDAVAGCDLDAASLRAAGEAQGAAAAGQSRTSAPAQP</sequence>
<dbReference type="Pfam" id="PF01555">
    <property type="entry name" value="N6_N4_Mtase"/>
    <property type="match status" value="1"/>
</dbReference>
<evidence type="ECO:0000256" key="5">
    <source>
        <dbReference type="SAM" id="MobiDB-lite"/>
    </source>
</evidence>
<keyword evidence="3 7" id="KW-0808">Transferase</keyword>
<dbReference type="PROSITE" id="PS00092">
    <property type="entry name" value="N6_MTASE"/>
    <property type="match status" value="1"/>
</dbReference>
<dbReference type="InterPro" id="IPR002295">
    <property type="entry name" value="N4/N6-MTase_EcoPI_Mod-like"/>
</dbReference>
<evidence type="ECO:0000256" key="2">
    <source>
        <dbReference type="ARBA" id="ARBA00022603"/>
    </source>
</evidence>
<comment type="caution">
    <text evidence="7">The sequence shown here is derived from an EMBL/GenBank/DDBJ whole genome shotgun (WGS) entry which is preliminary data.</text>
</comment>
<dbReference type="EMBL" id="JABEMC010000007">
    <property type="protein sequence ID" value="NNG79879.1"/>
    <property type="molecule type" value="Genomic_DNA"/>
</dbReference>
<dbReference type="GO" id="GO:0003677">
    <property type="term" value="F:DNA binding"/>
    <property type="evidence" value="ECO:0007669"/>
    <property type="project" value="InterPro"/>
</dbReference>
<keyword evidence="4" id="KW-0949">S-adenosyl-L-methionine</keyword>
<dbReference type="Proteomes" id="UP000549517">
    <property type="component" value="Unassembled WGS sequence"/>
</dbReference>
<dbReference type="InterPro" id="IPR029063">
    <property type="entry name" value="SAM-dependent_MTases_sf"/>
</dbReference>
<name>A0A849AST2_9MICO</name>
<protein>
    <submittedName>
        <fullName evidence="7">Site-specific DNA-methyltransferase</fullName>
    </submittedName>
</protein>
<accession>A0A849AST2</accession>
<evidence type="ECO:0000256" key="1">
    <source>
        <dbReference type="ARBA" id="ARBA00006594"/>
    </source>
</evidence>
<reference evidence="7 8" key="1">
    <citation type="submission" date="2020-05" db="EMBL/GenBank/DDBJ databases">
        <title>MicrobeNet Type strains.</title>
        <authorList>
            <person name="Nicholson A.C."/>
        </authorList>
    </citation>
    <scope>NUCLEOTIDE SEQUENCE [LARGE SCALE GENOMIC DNA]</scope>
    <source>
        <strain evidence="7 8">CCUG 46604</strain>
    </source>
</reference>
<dbReference type="SUPFAM" id="SSF53335">
    <property type="entry name" value="S-adenosyl-L-methionine-dependent methyltransferases"/>
    <property type="match status" value="1"/>
</dbReference>
<evidence type="ECO:0000256" key="3">
    <source>
        <dbReference type="ARBA" id="ARBA00022679"/>
    </source>
</evidence>